<evidence type="ECO:0000256" key="10">
    <source>
        <dbReference type="HAMAP-Rule" id="MF_00244"/>
    </source>
</evidence>
<protein>
    <recommendedName>
        <fullName evidence="10">Probable nicotinate-nucleotide adenylyltransferase</fullName>
        <ecNumber evidence="10">2.7.7.18</ecNumber>
    </recommendedName>
    <alternativeName>
        <fullName evidence="10">Deamido-NAD(+) diphosphorylase</fullName>
    </alternativeName>
    <alternativeName>
        <fullName evidence="10">Deamido-NAD(+) pyrophosphorylase</fullName>
    </alternativeName>
    <alternativeName>
        <fullName evidence="10">Nicotinate mononucleotide adenylyltransferase</fullName>
        <shortName evidence="10">NaMN adenylyltransferase</shortName>
    </alternativeName>
</protein>
<evidence type="ECO:0000256" key="2">
    <source>
        <dbReference type="ARBA" id="ARBA00005019"/>
    </source>
</evidence>
<evidence type="ECO:0000256" key="1">
    <source>
        <dbReference type="ARBA" id="ARBA00002324"/>
    </source>
</evidence>
<name>A0A917KFF2_9BACL</name>
<dbReference type="HAMAP" id="MF_00244">
    <property type="entry name" value="NaMN_adenylyltr"/>
    <property type="match status" value="1"/>
</dbReference>
<dbReference type="Proteomes" id="UP000637695">
    <property type="component" value="Unassembled WGS sequence"/>
</dbReference>
<dbReference type="GO" id="GO:0004515">
    <property type="term" value="F:nicotinate-nucleotide adenylyltransferase activity"/>
    <property type="evidence" value="ECO:0007669"/>
    <property type="project" value="UniProtKB-UniRule"/>
</dbReference>
<keyword evidence="4 10" id="KW-0808">Transferase</keyword>
<dbReference type="CDD" id="cd02165">
    <property type="entry name" value="NMNAT"/>
    <property type="match status" value="1"/>
</dbReference>
<organism evidence="12 13">
    <name type="scientific">Alicyclobacillus cellulosilyticus</name>
    <dbReference type="NCBI Taxonomy" id="1003997"/>
    <lineage>
        <taxon>Bacteria</taxon>
        <taxon>Bacillati</taxon>
        <taxon>Bacillota</taxon>
        <taxon>Bacilli</taxon>
        <taxon>Bacillales</taxon>
        <taxon>Alicyclobacillaceae</taxon>
        <taxon>Alicyclobacillus</taxon>
    </lineage>
</organism>
<evidence type="ECO:0000313" key="12">
    <source>
        <dbReference type="EMBL" id="GGJ12067.1"/>
    </source>
</evidence>
<keyword evidence="13" id="KW-1185">Reference proteome</keyword>
<evidence type="ECO:0000256" key="6">
    <source>
        <dbReference type="ARBA" id="ARBA00022741"/>
    </source>
</evidence>
<evidence type="ECO:0000256" key="5">
    <source>
        <dbReference type="ARBA" id="ARBA00022695"/>
    </source>
</evidence>
<dbReference type="InterPro" id="IPR004821">
    <property type="entry name" value="Cyt_trans-like"/>
</dbReference>
<accession>A0A917KFF2</accession>
<dbReference type="NCBIfam" id="TIGR00482">
    <property type="entry name" value="nicotinate (nicotinamide) nucleotide adenylyltransferase"/>
    <property type="match status" value="1"/>
</dbReference>
<evidence type="ECO:0000313" key="13">
    <source>
        <dbReference type="Proteomes" id="UP000637695"/>
    </source>
</evidence>
<dbReference type="GO" id="GO:0005524">
    <property type="term" value="F:ATP binding"/>
    <property type="evidence" value="ECO:0007669"/>
    <property type="project" value="UniProtKB-KW"/>
</dbReference>
<dbReference type="InterPro" id="IPR005248">
    <property type="entry name" value="NadD/NMNAT"/>
</dbReference>
<proteinExistence type="inferred from homology"/>
<evidence type="ECO:0000259" key="11">
    <source>
        <dbReference type="Pfam" id="PF01467"/>
    </source>
</evidence>
<evidence type="ECO:0000256" key="7">
    <source>
        <dbReference type="ARBA" id="ARBA00022840"/>
    </source>
</evidence>
<comment type="catalytic activity">
    <reaction evidence="9 10">
        <text>nicotinate beta-D-ribonucleotide + ATP + H(+) = deamido-NAD(+) + diphosphate</text>
        <dbReference type="Rhea" id="RHEA:22860"/>
        <dbReference type="ChEBI" id="CHEBI:15378"/>
        <dbReference type="ChEBI" id="CHEBI:30616"/>
        <dbReference type="ChEBI" id="CHEBI:33019"/>
        <dbReference type="ChEBI" id="CHEBI:57502"/>
        <dbReference type="ChEBI" id="CHEBI:58437"/>
        <dbReference type="EC" id="2.7.7.18"/>
    </reaction>
</comment>
<evidence type="ECO:0000256" key="4">
    <source>
        <dbReference type="ARBA" id="ARBA00022679"/>
    </source>
</evidence>
<dbReference type="AlphaFoldDB" id="A0A917KFF2"/>
<dbReference type="PANTHER" id="PTHR39321:SF3">
    <property type="entry name" value="PHOSPHOPANTETHEINE ADENYLYLTRANSFERASE"/>
    <property type="match status" value="1"/>
</dbReference>
<keyword evidence="3 10" id="KW-0662">Pyridine nucleotide biosynthesis</keyword>
<gene>
    <name evidence="10 12" type="primary">nadD</name>
    <name evidence="12" type="ORF">GCM10010885_21840</name>
</gene>
<feature type="domain" description="Cytidyltransferase-like" evidence="11">
    <location>
        <begin position="7"/>
        <end position="173"/>
    </location>
</feature>
<dbReference type="InterPro" id="IPR014729">
    <property type="entry name" value="Rossmann-like_a/b/a_fold"/>
</dbReference>
<dbReference type="PANTHER" id="PTHR39321">
    <property type="entry name" value="NICOTINATE-NUCLEOTIDE ADENYLYLTRANSFERASE-RELATED"/>
    <property type="match status" value="1"/>
</dbReference>
<keyword evidence="8 10" id="KW-0520">NAD</keyword>
<dbReference type="NCBIfam" id="TIGR00125">
    <property type="entry name" value="cyt_tran_rel"/>
    <property type="match status" value="1"/>
</dbReference>
<keyword evidence="7 10" id="KW-0067">ATP-binding</keyword>
<sequence>MNPRVVLFGGTFDPPHIGHLLMAQLAHEETQAEVWWLPAPVPPHKLDAPPATPYDVRVEMVRALVAGHSGMQVSTIEAELPKPSYTVDTVAALRQRHPGTSFLFLIGSDSLAALDTWHEAARLTEAVSFLVAVRSGYPFAATYERMRSKLPRLVAQPLEMPLIDVSSSWIRERAARGLPLCGVVPEAVVRIWRRACGASNSFARACSGCGSGGDAVKGEGSVARGTEAG</sequence>
<dbReference type="Gene3D" id="3.40.50.620">
    <property type="entry name" value="HUPs"/>
    <property type="match status" value="1"/>
</dbReference>
<reference evidence="12" key="2">
    <citation type="submission" date="2020-09" db="EMBL/GenBank/DDBJ databases">
        <authorList>
            <person name="Sun Q."/>
            <person name="Ohkuma M."/>
        </authorList>
    </citation>
    <scope>NUCLEOTIDE SEQUENCE</scope>
    <source>
        <strain evidence="12">JCM 18487</strain>
    </source>
</reference>
<comment type="pathway">
    <text evidence="2 10">Cofactor biosynthesis; NAD(+) biosynthesis; deamido-NAD(+) from nicotinate D-ribonucleotide: step 1/1.</text>
</comment>
<dbReference type="EMBL" id="BMOY01000042">
    <property type="protein sequence ID" value="GGJ12067.1"/>
    <property type="molecule type" value="Genomic_DNA"/>
</dbReference>
<comment type="similarity">
    <text evidence="10">Belongs to the NadD family.</text>
</comment>
<evidence type="ECO:0000256" key="3">
    <source>
        <dbReference type="ARBA" id="ARBA00022642"/>
    </source>
</evidence>
<dbReference type="Pfam" id="PF01467">
    <property type="entry name" value="CTP_transf_like"/>
    <property type="match status" value="1"/>
</dbReference>
<evidence type="ECO:0000256" key="9">
    <source>
        <dbReference type="ARBA" id="ARBA00048721"/>
    </source>
</evidence>
<keyword evidence="5 10" id="KW-0548">Nucleotidyltransferase</keyword>
<reference evidence="12" key="1">
    <citation type="journal article" date="2014" name="Int. J. Syst. Evol. Microbiol.">
        <title>Complete genome sequence of Corynebacterium casei LMG S-19264T (=DSM 44701T), isolated from a smear-ripened cheese.</title>
        <authorList>
            <consortium name="US DOE Joint Genome Institute (JGI-PGF)"/>
            <person name="Walter F."/>
            <person name="Albersmeier A."/>
            <person name="Kalinowski J."/>
            <person name="Ruckert C."/>
        </authorList>
    </citation>
    <scope>NUCLEOTIDE SEQUENCE</scope>
    <source>
        <strain evidence="12">JCM 18487</strain>
    </source>
</reference>
<dbReference type="EC" id="2.7.7.18" evidence="10"/>
<comment type="function">
    <text evidence="1 10">Catalyzes the reversible adenylation of nicotinate mononucleotide (NaMN) to nicotinic acid adenine dinucleotide (NaAD).</text>
</comment>
<dbReference type="GO" id="GO:0009435">
    <property type="term" value="P:NAD+ biosynthetic process"/>
    <property type="evidence" value="ECO:0007669"/>
    <property type="project" value="UniProtKB-UniRule"/>
</dbReference>
<comment type="caution">
    <text evidence="12">The sequence shown here is derived from an EMBL/GenBank/DDBJ whole genome shotgun (WGS) entry which is preliminary data.</text>
</comment>
<evidence type="ECO:0000256" key="8">
    <source>
        <dbReference type="ARBA" id="ARBA00023027"/>
    </source>
</evidence>
<keyword evidence="6 10" id="KW-0547">Nucleotide-binding</keyword>
<dbReference type="RefSeq" id="WP_188883093.1">
    <property type="nucleotide sequence ID" value="NZ_BMOY01000042.1"/>
</dbReference>
<dbReference type="SUPFAM" id="SSF52374">
    <property type="entry name" value="Nucleotidylyl transferase"/>
    <property type="match status" value="1"/>
</dbReference>